<dbReference type="SUPFAM" id="SSF49452">
    <property type="entry name" value="Starch-binding domain-like"/>
    <property type="match status" value="1"/>
</dbReference>
<keyword evidence="1" id="KW-0732">Signal</keyword>
<dbReference type="PROSITE" id="PS00018">
    <property type="entry name" value="EF_HAND_1"/>
    <property type="match status" value="2"/>
</dbReference>
<proteinExistence type="predicted"/>
<dbReference type="CDD" id="cd14254">
    <property type="entry name" value="Dockerin_II"/>
    <property type="match status" value="1"/>
</dbReference>
<dbReference type="InterPro" id="IPR011659">
    <property type="entry name" value="WD40"/>
</dbReference>
<accession>A0AAN1WEQ9</accession>
<dbReference type="Gene3D" id="2.60.40.1120">
    <property type="entry name" value="Carboxypeptidase-like, regulatory domain"/>
    <property type="match status" value="1"/>
</dbReference>
<dbReference type="InterPro" id="IPR013784">
    <property type="entry name" value="Carb-bd-like_fold"/>
</dbReference>
<dbReference type="SUPFAM" id="SSF82171">
    <property type="entry name" value="DPP6 N-terminal domain-like"/>
    <property type="match status" value="1"/>
</dbReference>
<dbReference type="InterPro" id="IPR016134">
    <property type="entry name" value="Dockerin_dom"/>
</dbReference>
<name>A0AAN1WEQ9_9GAMM</name>
<evidence type="ECO:0000259" key="2">
    <source>
        <dbReference type="PROSITE" id="PS51766"/>
    </source>
</evidence>
<dbReference type="EMBL" id="AP023086">
    <property type="protein sequence ID" value="BCD96231.1"/>
    <property type="molecule type" value="Genomic_DNA"/>
</dbReference>
<dbReference type="GO" id="GO:0004553">
    <property type="term" value="F:hydrolase activity, hydrolyzing O-glycosyl compounds"/>
    <property type="evidence" value="ECO:0007669"/>
    <property type="project" value="InterPro"/>
</dbReference>
<dbReference type="AlphaFoldDB" id="A0AAN1WEQ9"/>
<dbReference type="PROSITE" id="PS51766">
    <property type="entry name" value="DOCKERIN"/>
    <property type="match status" value="1"/>
</dbReference>
<dbReference type="InterPro" id="IPR018247">
    <property type="entry name" value="EF_Hand_1_Ca_BS"/>
</dbReference>
<dbReference type="KEGG" id="marq:MARGE09_P0430"/>
<dbReference type="InterPro" id="IPR002105">
    <property type="entry name" value="Dockerin_1_rpt"/>
</dbReference>
<dbReference type="Proteomes" id="UP001320119">
    <property type="component" value="Chromosome"/>
</dbReference>
<dbReference type="Pfam" id="PF00404">
    <property type="entry name" value="Dockerin_1"/>
    <property type="match status" value="1"/>
</dbReference>
<reference evidence="3 4" key="1">
    <citation type="journal article" date="2022" name="IScience">
        <title>An ultrasensitive nanofiber-based assay for enzymatic hydrolysis and deep-sea microbial degradation of cellulose.</title>
        <authorList>
            <person name="Tsudome M."/>
            <person name="Tachioka M."/>
            <person name="Miyazaki M."/>
            <person name="Uchimura K."/>
            <person name="Tsuda M."/>
            <person name="Takaki Y."/>
            <person name="Deguchi S."/>
        </authorList>
    </citation>
    <scope>NUCLEOTIDE SEQUENCE [LARGE SCALE GENOMIC DNA]</scope>
    <source>
        <strain evidence="3 4">GE09</strain>
    </source>
</reference>
<dbReference type="GO" id="GO:0030246">
    <property type="term" value="F:carbohydrate binding"/>
    <property type="evidence" value="ECO:0007669"/>
    <property type="project" value="InterPro"/>
</dbReference>
<dbReference type="GO" id="GO:0000272">
    <property type="term" value="P:polysaccharide catabolic process"/>
    <property type="evidence" value="ECO:0007669"/>
    <property type="project" value="InterPro"/>
</dbReference>
<dbReference type="Pfam" id="PF07676">
    <property type="entry name" value="PD40"/>
    <property type="match status" value="1"/>
</dbReference>
<gene>
    <name evidence="3" type="ORF">MARGE09_P0430</name>
</gene>
<dbReference type="Gene3D" id="1.10.1330.10">
    <property type="entry name" value="Dockerin domain"/>
    <property type="match status" value="1"/>
</dbReference>
<feature type="chain" id="PRO_5042837353" description="Dockerin domain-containing protein" evidence="1">
    <location>
        <begin position="32"/>
        <end position="926"/>
    </location>
</feature>
<evidence type="ECO:0000313" key="4">
    <source>
        <dbReference type="Proteomes" id="UP001320119"/>
    </source>
</evidence>
<organism evidence="3 4">
    <name type="scientific">Marinagarivorans cellulosilyticus</name>
    <dbReference type="NCBI Taxonomy" id="2721545"/>
    <lineage>
        <taxon>Bacteria</taxon>
        <taxon>Pseudomonadati</taxon>
        <taxon>Pseudomonadota</taxon>
        <taxon>Gammaproteobacteria</taxon>
        <taxon>Cellvibrionales</taxon>
        <taxon>Cellvibrionaceae</taxon>
        <taxon>Marinagarivorans</taxon>
    </lineage>
</organism>
<dbReference type="RefSeq" id="WP_236985737.1">
    <property type="nucleotide sequence ID" value="NZ_AP023086.1"/>
</dbReference>
<protein>
    <recommendedName>
        <fullName evidence="2">Dockerin domain-containing protein</fullName>
    </recommendedName>
</protein>
<keyword evidence="4" id="KW-1185">Reference proteome</keyword>
<feature type="domain" description="Dockerin" evidence="2">
    <location>
        <begin position="667"/>
        <end position="733"/>
    </location>
</feature>
<dbReference type="Gene3D" id="2.120.10.30">
    <property type="entry name" value="TolB, C-terminal domain"/>
    <property type="match status" value="2"/>
</dbReference>
<sequence>MPFQRLNFTKSTLSRIAFAAFSLTLSVASSAALLATERVNISNTGAQANSSSYKASISANGNHIAFFSNASNLVADDFNAFGDIFVRDLTTGVTERVNVDSAGNEAMGHSEFGDISADGRYVVFSSHADNLVPGDTNGWDDVFIRDRELGTTERLSVSTSGAQTNWWSQEPSISGDGRYVVFTSHDSQLSPNDTNNTHDVFLRDRQAGTTTLISVSTTGTLANGGSYMPTISDNGTHITYVSSASNLVANDTNGWEDIFVYEIATGTTTRVSLDIAGAQIQGNSRDPNISANGRYVVFLSNNSEFDPFIFDESEILLHDTQTSTTEKITISHDGSATSGMNSRPSISADGRYVSFSSNISNLISDDTNFFEDIFVFDRNTSTTERISLDINGNEINDGSYGPTISSNALYVVYESNSPNIVANDTNGFSDIFVARLDNIEAGGQRIKLSPSHATVDPIADPQFSVDIQVSASDLYGLEVNCFADSTLATLDGASYGDLFDPNSRLEIPMLINNPALGDWRGSLSLMNPALPINGSGVFATLDYSALEVNSTTLDITCVSSAADINGQAIILDMENASISIDDGIHTPNGATITGKIALPNGADPSGVEVSIKLGERTVSTLADANGDFTFTDLKNGVWVVSYKHPQYVNSCSITQTQNGDTTVMDDETMIAGDINGDGVIDIADFTVISATYGSNSSDTEYAVAADLNGDNVINIFDLTILGSHFGINSCDPSAIVPQIDPSVTFTTTSPSPEGTTSLNATADELTWQRDAAFPGASTTAFAYAKPADVDQFAIGLQLSGMQTSYMLVLRNPDNGNSIHVYYDAETPTPNLFIDSFIDGLPQHDSFLVPLLMDQLEIGYDHGNLTVNLGSLSHTAMPLPAGLGDSPSNWEIEVTLMHSSLTPTSGTSSVKLITDAFNGLALPTSPW</sequence>
<dbReference type="InterPro" id="IPR011042">
    <property type="entry name" value="6-blade_b-propeller_TolB-like"/>
</dbReference>
<evidence type="ECO:0000256" key="1">
    <source>
        <dbReference type="SAM" id="SignalP"/>
    </source>
</evidence>
<evidence type="ECO:0000313" key="3">
    <source>
        <dbReference type="EMBL" id="BCD96231.1"/>
    </source>
</evidence>
<dbReference type="SUPFAM" id="SSF63446">
    <property type="entry name" value="Type I dockerin domain"/>
    <property type="match status" value="1"/>
</dbReference>
<dbReference type="InterPro" id="IPR036439">
    <property type="entry name" value="Dockerin_dom_sf"/>
</dbReference>
<feature type="signal peptide" evidence="1">
    <location>
        <begin position="1"/>
        <end position="31"/>
    </location>
</feature>